<reference evidence="1 2" key="1">
    <citation type="submission" date="2021-07" db="EMBL/GenBank/DDBJ databases">
        <authorList>
            <person name="Palmer J.M."/>
        </authorList>
    </citation>
    <scope>NUCLEOTIDE SEQUENCE [LARGE SCALE GENOMIC DNA]</scope>
    <source>
        <strain evidence="1 2">AT_MEX2019</strain>
        <tissue evidence="1">Muscle</tissue>
    </source>
</reference>
<organism evidence="1 2">
    <name type="scientific">Ataeniobius toweri</name>
    <dbReference type="NCBI Taxonomy" id="208326"/>
    <lineage>
        <taxon>Eukaryota</taxon>
        <taxon>Metazoa</taxon>
        <taxon>Chordata</taxon>
        <taxon>Craniata</taxon>
        <taxon>Vertebrata</taxon>
        <taxon>Euteleostomi</taxon>
        <taxon>Actinopterygii</taxon>
        <taxon>Neopterygii</taxon>
        <taxon>Teleostei</taxon>
        <taxon>Neoteleostei</taxon>
        <taxon>Acanthomorphata</taxon>
        <taxon>Ovalentaria</taxon>
        <taxon>Atherinomorphae</taxon>
        <taxon>Cyprinodontiformes</taxon>
        <taxon>Goodeidae</taxon>
        <taxon>Ataeniobius</taxon>
    </lineage>
</organism>
<comment type="caution">
    <text evidence="1">The sequence shown here is derived from an EMBL/GenBank/DDBJ whole genome shotgun (WGS) entry which is preliminary data.</text>
</comment>
<protein>
    <submittedName>
        <fullName evidence="1">Uncharacterized protein</fullName>
    </submittedName>
</protein>
<accession>A0ABU7BIY5</accession>
<feature type="non-terminal residue" evidence="1">
    <location>
        <position position="1"/>
    </location>
</feature>
<proteinExistence type="predicted"/>
<dbReference type="EMBL" id="JAHUTI010052538">
    <property type="protein sequence ID" value="MED6249570.1"/>
    <property type="molecule type" value="Genomic_DNA"/>
</dbReference>
<dbReference type="Proteomes" id="UP001345963">
    <property type="component" value="Unassembled WGS sequence"/>
</dbReference>
<keyword evidence="2" id="KW-1185">Reference proteome</keyword>
<gene>
    <name evidence="1" type="ORF">ATANTOWER_016252</name>
</gene>
<sequence length="72" mass="8254">STLFPILPCKSKRQETEVCLRLFIHWHSRTHSDIVSLSRTAVRPDQLYSDDMNIVWISTGLLLRNPAPTPPP</sequence>
<name>A0ABU7BIY5_9TELE</name>
<evidence type="ECO:0000313" key="2">
    <source>
        <dbReference type="Proteomes" id="UP001345963"/>
    </source>
</evidence>
<evidence type="ECO:0000313" key="1">
    <source>
        <dbReference type="EMBL" id="MED6249570.1"/>
    </source>
</evidence>